<dbReference type="SMR" id="G4ZG60"/>
<dbReference type="KEGG" id="psoj:PHYSODRAFT_501462"/>
<proteinExistence type="predicted"/>
<dbReference type="AlphaFoldDB" id="G4ZG60"/>
<dbReference type="PANTHER" id="PTHR40866:SF1">
    <property type="entry name" value="BED-TYPE DOMAIN-CONTAINING PROTEIN"/>
    <property type="match status" value="1"/>
</dbReference>
<dbReference type="RefSeq" id="XP_009526602.1">
    <property type="nucleotide sequence ID" value="XM_009528307.1"/>
</dbReference>
<dbReference type="PANTHER" id="PTHR40866">
    <property type="entry name" value="BED-TYPE DOMAIN-CONTAINING PROTEIN"/>
    <property type="match status" value="1"/>
</dbReference>
<name>G4ZG60_PHYSP</name>
<dbReference type="EMBL" id="JH159154">
    <property type="protein sequence ID" value="EGZ17544.1"/>
    <property type="molecule type" value="Genomic_DNA"/>
</dbReference>
<keyword evidence="2" id="KW-1185">Reference proteome</keyword>
<sequence>MVPPTSNTVERLFSQCKLVLTPQRRSMLPANFEQLAFLQVNRGMWDVSTVARVSKQQGS</sequence>
<protein>
    <recommendedName>
        <fullName evidence="3">HAT C-terminal dimerisation domain-containing protein</fullName>
    </recommendedName>
</protein>
<dbReference type="Proteomes" id="UP000002640">
    <property type="component" value="Unassembled WGS sequence"/>
</dbReference>
<dbReference type="InParanoid" id="G4ZG60"/>
<organism evidence="1 2">
    <name type="scientific">Phytophthora sojae (strain P6497)</name>
    <name type="common">Soybean stem and root rot agent</name>
    <name type="synonym">Phytophthora megasperma f. sp. glycines</name>
    <dbReference type="NCBI Taxonomy" id="1094619"/>
    <lineage>
        <taxon>Eukaryota</taxon>
        <taxon>Sar</taxon>
        <taxon>Stramenopiles</taxon>
        <taxon>Oomycota</taxon>
        <taxon>Peronosporomycetes</taxon>
        <taxon>Peronosporales</taxon>
        <taxon>Peronosporaceae</taxon>
        <taxon>Phytophthora</taxon>
    </lineage>
</organism>
<evidence type="ECO:0000313" key="1">
    <source>
        <dbReference type="EMBL" id="EGZ17544.1"/>
    </source>
</evidence>
<dbReference type="SUPFAM" id="SSF53098">
    <property type="entry name" value="Ribonuclease H-like"/>
    <property type="match status" value="1"/>
</dbReference>
<accession>G4ZG60</accession>
<dbReference type="InterPro" id="IPR012337">
    <property type="entry name" value="RNaseH-like_sf"/>
</dbReference>
<dbReference type="GeneID" id="20657977"/>
<evidence type="ECO:0008006" key="3">
    <source>
        <dbReference type="Google" id="ProtNLM"/>
    </source>
</evidence>
<evidence type="ECO:0000313" key="2">
    <source>
        <dbReference type="Proteomes" id="UP000002640"/>
    </source>
</evidence>
<reference evidence="1 2" key="1">
    <citation type="journal article" date="2006" name="Science">
        <title>Phytophthora genome sequences uncover evolutionary origins and mechanisms of pathogenesis.</title>
        <authorList>
            <person name="Tyler B.M."/>
            <person name="Tripathy S."/>
            <person name="Zhang X."/>
            <person name="Dehal P."/>
            <person name="Jiang R.H."/>
            <person name="Aerts A."/>
            <person name="Arredondo F.D."/>
            <person name="Baxter L."/>
            <person name="Bensasson D."/>
            <person name="Beynon J.L."/>
            <person name="Chapman J."/>
            <person name="Damasceno C.M."/>
            <person name="Dorrance A.E."/>
            <person name="Dou D."/>
            <person name="Dickerman A.W."/>
            <person name="Dubchak I.L."/>
            <person name="Garbelotto M."/>
            <person name="Gijzen M."/>
            <person name="Gordon S.G."/>
            <person name="Govers F."/>
            <person name="Grunwald N.J."/>
            <person name="Huang W."/>
            <person name="Ivors K.L."/>
            <person name="Jones R.W."/>
            <person name="Kamoun S."/>
            <person name="Krampis K."/>
            <person name="Lamour K.H."/>
            <person name="Lee M.K."/>
            <person name="McDonald W.H."/>
            <person name="Medina M."/>
            <person name="Meijer H.J."/>
            <person name="Nordberg E.K."/>
            <person name="Maclean D.J."/>
            <person name="Ospina-Giraldo M.D."/>
            <person name="Morris P.F."/>
            <person name="Phuntumart V."/>
            <person name="Putnam N.H."/>
            <person name="Rash S."/>
            <person name="Rose J.K."/>
            <person name="Sakihama Y."/>
            <person name="Salamov A.A."/>
            <person name="Savidor A."/>
            <person name="Scheuring C.F."/>
            <person name="Smith B.M."/>
            <person name="Sobral B.W."/>
            <person name="Terry A."/>
            <person name="Torto-Alalibo T.A."/>
            <person name="Win J."/>
            <person name="Xu Z."/>
            <person name="Zhang H."/>
            <person name="Grigoriev I.V."/>
            <person name="Rokhsar D.S."/>
            <person name="Boore J.L."/>
        </authorList>
    </citation>
    <scope>NUCLEOTIDE SEQUENCE [LARGE SCALE GENOMIC DNA]</scope>
    <source>
        <strain evidence="1 2">P6497</strain>
    </source>
</reference>
<gene>
    <name evidence="1" type="ORF">PHYSODRAFT_501462</name>
</gene>